<feature type="region of interest" description="Disordered" evidence="1">
    <location>
        <begin position="50"/>
        <end position="78"/>
    </location>
</feature>
<accession>A0A8X6QGE2</accession>
<sequence length="78" mass="9062">MLEETYIEELAFIMPYSTEGNNSVMLRNGCTDKRYGDSFSVIRSKENNDIVEKTTKALQRDPKKAKKEDKQPDKNMEI</sequence>
<evidence type="ECO:0000256" key="1">
    <source>
        <dbReference type="SAM" id="MobiDB-lite"/>
    </source>
</evidence>
<comment type="caution">
    <text evidence="2">The sequence shown here is derived from an EMBL/GenBank/DDBJ whole genome shotgun (WGS) entry which is preliminary data.</text>
</comment>
<reference evidence="2" key="1">
    <citation type="submission" date="2020-08" db="EMBL/GenBank/DDBJ databases">
        <title>Multicomponent nature underlies the extraordinary mechanical properties of spider dragline silk.</title>
        <authorList>
            <person name="Kono N."/>
            <person name="Nakamura H."/>
            <person name="Mori M."/>
            <person name="Yoshida Y."/>
            <person name="Ohtoshi R."/>
            <person name="Malay A.D."/>
            <person name="Moran D.A.P."/>
            <person name="Tomita M."/>
            <person name="Numata K."/>
            <person name="Arakawa K."/>
        </authorList>
    </citation>
    <scope>NUCLEOTIDE SEQUENCE</scope>
</reference>
<protein>
    <submittedName>
        <fullName evidence="2">Uncharacterized protein</fullName>
    </submittedName>
</protein>
<evidence type="ECO:0000313" key="3">
    <source>
        <dbReference type="Proteomes" id="UP000887013"/>
    </source>
</evidence>
<evidence type="ECO:0000313" key="2">
    <source>
        <dbReference type="EMBL" id="GFU17675.1"/>
    </source>
</evidence>
<name>A0A8X6QGE2_NEPPI</name>
<dbReference type="Proteomes" id="UP000887013">
    <property type="component" value="Unassembled WGS sequence"/>
</dbReference>
<organism evidence="2 3">
    <name type="scientific">Nephila pilipes</name>
    <name type="common">Giant wood spider</name>
    <name type="synonym">Nephila maculata</name>
    <dbReference type="NCBI Taxonomy" id="299642"/>
    <lineage>
        <taxon>Eukaryota</taxon>
        <taxon>Metazoa</taxon>
        <taxon>Ecdysozoa</taxon>
        <taxon>Arthropoda</taxon>
        <taxon>Chelicerata</taxon>
        <taxon>Arachnida</taxon>
        <taxon>Araneae</taxon>
        <taxon>Araneomorphae</taxon>
        <taxon>Entelegynae</taxon>
        <taxon>Araneoidea</taxon>
        <taxon>Nephilidae</taxon>
        <taxon>Nephila</taxon>
    </lineage>
</organism>
<proteinExistence type="predicted"/>
<dbReference type="EMBL" id="BMAW01030690">
    <property type="protein sequence ID" value="GFU17675.1"/>
    <property type="molecule type" value="Genomic_DNA"/>
</dbReference>
<dbReference type="AlphaFoldDB" id="A0A8X6QGE2"/>
<keyword evidence="3" id="KW-1185">Reference proteome</keyword>
<gene>
    <name evidence="2" type="ORF">NPIL_382951</name>
</gene>